<dbReference type="PANTHER" id="PTHR36504">
    <property type="entry name" value="LIPOPOLYSACCHARIDE EXPORT SYSTEM PROTEIN LPTA"/>
    <property type="match status" value="1"/>
</dbReference>
<dbReference type="GO" id="GO:0009279">
    <property type="term" value="C:cell outer membrane"/>
    <property type="evidence" value="ECO:0007669"/>
    <property type="project" value="TreeGrafter"/>
</dbReference>
<dbReference type="Proteomes" id="UP000199559">
    <property type="component" value="Unassembled WGS sequence"/>
</dbReference>
<protein>
    <submittedName>
        <fullName evidence="3">OstA-like protein</fullName>
    </submittedName>
</protein>
<dbReference type="AlphaFoldDB" id="A0A1I3N9V4"/>
<proteinExistence type="predicted"/>
<dbReference type="GO" id="GO:0030288">
    <property type="term" value="C:outer membrane-bounded periplasmic space"/>
    <property type="evidence" value="ECO:0007669"/>
    <property type="project" value="TreeGrafter"/>
</dbReference>
<dbReference type="PANTHER" id="PTHR36504:SF1">
    <property type="entry name" value="LIPOPOLYSACCHARIDE EXPORT SYSTEM PROTEIN LPTA"/>
    <property type="match status" value="1"/>
</dbReference>
<sequence>MQLGMAQQKHIEIKDSGAFGDIDEENFPGASILTRSDQGQVHIYHDGIDMFCDKAIFYGKEDFIEAYGNVNMKQGDTINLTSKYVEYSGKTQLAFASGDVVLTDPQSTITSDTLYFNRASQESYYKSGGKVVRDSSGTITSRIGRYYMNEKKYRFVDSVKLVNPQYELNTKTLDYYSDNGHAYMYGPSTIVGDSSKIYSERGFYDTTNDTGYFVRKSRIDYDNRVVKGDSIFFDRKRNFASASNNITVTDTVNSSLIKGHYAEVYRAKDSVYITKRALAITIQEKDSIYMHADTLMITGKPQHRITRGYYNAKIFKKDISAKADSIHADQKTGLTQLINLARLNKGDAFSAARKPILWNVDNQMTGDTIHLKSNPVSEKLDSLIVFNNAFTISKDTISENAYNQISGKRLIALFNDNNDINEVHILKNAESINYTRNDNGELIGIDKAKSANIVIYIEDKEVVEFRREFDPEAKTHTEDDLPENARKLRGFDWRDDERPTSVEDLFKDDPPLVLPVIKGLEPYKADEEFFGEALLGRINKADAEADKKQLNKKEEAPKASRTVPKKFLKKDVKAVTKPAKATVTEKE</sequence>
<dbReference type="GO" id="GO:0015920">
    <property type="term" value="P:lipopolysaccharide transport"/>
    <property type="evidence" value="ECO:0007669"/>
    <property type="project" value="TreeGrafter"/>
</dbReference>
<dbReference type="Pfam" id="PF13100">
    <property type="entry name" value="OstA_2"/>
    <property type="match status" value="1"/>
</dbReference>
<feature type="domain" description="Organic solvent tolerance-like N-terminal" evidence="2">
    <location>
        <begin position="38"/>
        <end position="170"/>
    </location>
</feature>
<evidence type="ECO:0000313" key="3">
    <source>
        <dbReference type="EMBL" id="SFJ05977.1"/>
    </source>
</evidence>
<dbReference type="InterPro" id="IPR005653">
    <property type="entry name" value="OstA-like_N"/>
</dbReference>
<accession>A0A1I3N9V4</accession>
<keyword evidence="1" id="KW-0732">Signal</keyword>
<reference evidence="4" key="1">
    <citation type="submission" date="2016-10" db="EMBL/GenBank/DDBJ databases">
        <authorList>
            <person name="Varghese N."/>
            <person name="Submissions S."/>
        </authorList>
    </citation>
    <scope>NUCLEOTIDE SEQUENCE [LARGE SCALE GENOMIC DNA]</scope>
    <source>
        <strain evidence="4">DSM 28881</strain>
    </source>
</reference>
<dbReference type="Gene3D" id="2.60.450.10">
    <property type="entry name" value="Lipopolysaccharide (LPS) transport protein A like domain"/>
    <property type="match status" value="2"/>
</dbReference>
<evidence type="ECO:0000313" key="4">
    <source>
        <dbReference type="Proteomes" id="UP000199559"/>
    </source>
</evidence>
<name>A0A1I3N9V4_9FLAO</name>
<evidence type="ECO:0000256" key="1">
    <source>
        <dbReference type="ARBA" id="ARBA00022729"/>
    </source>
</evidence>
<keyword evidence="4" id="KW-1185">Reference proteome</keyword>
<dbReference type="STRING" id="1144750.SAMN05443431_10472"/>
<dbReference type="InterPro" id="IPR052037">
    <property type="entry name" value="LPS_export_LptA"/>
</dbReference>
<dbReference type="EMBL" id="FORM01000004">
    <property type="protein sequence ID" value="SFJ05977.1"/>
    <property type="molecule type" value="Genomic_DNA"/>
</dbReference>
<gene>
    <name evidence="3" type="ORF">SAMN05443431_10472</name>
</gene>
<dbReference type="GO" id="GO:0017089">
    <property type="term" value="F:glycolipid transfer activity"/>
    <property type="evidence" value="ECO:0007669"/>
    <property type="project" value="TreeGrafter"/>
</dbReference>
<evidence type="ECO:0000259" key="2">
    <source>
        <dbReference type="Pfam" id="PF13100"/>
    </source>
</evidence>
<organism evidence="3 4">
    <name type="scientific">Olleya namhaensis</name>
    <dbReference type="NCBI Taxonomy" id="1144750"/>
    <lineage>
        <taxon>Bacteria</taxon>
        <taxon>Pseudomonadati</taxon>
        <taxon>Bacteroidota</taxon>
        <taxon>Flavobacteriia</taxon>
        <taxon>Flavobacteriales</taxon>
        <taxon>Flavobacteriaceae</taxon>
    </lineage>
</organism>